<name>A0A090GVB4_MESPL</name>
<evidence type="ECO:0008006" key="7">
    <source>
        <dbReference type="Google" id="ProtNLM"/>
    </source>
</evidence>
<sequence length="144" mass="14412">MNVQDIINTVASKAGLDEPTTEKVVGTIFSVLEHEAEGTSVSSFFDQIPGAGALAQKYDVMAAGAANSGGGLLSSLQGALGGVLGEKAGALINGVAALKASGLDMAQIRQAGETLIKQAEAAAGPDLTNQVLDQVPSLRGHLGL</sequence>
<protein>
    <recommendedName>
        <fullName evidence="7">DUF2267 domain-containing protein</fullName>
    </recommendedName>
</protein>
<reference evidence="5 6" key="1">
    <citation type="submission" date="2014-08" db="EMBL/GenBank/DDBJ databases">
        <authorList>
            <person name="Moulin Lionel"/>
        </authorList>
    </citation>
    <scope>NUCLEOTIDE SEQUENCE [LARGE SCALE GENOMIC DNA]</scope>
</reference>
<evidence type="ECO:0000313" key="6">
    <source>
        <dbReference type="Proteomes" id="UP000046373"/>
    </source>
</evidence>
<dbReference type="EMBL" id="CCNB01000004">
    <property type="protein sequence ID" value="CDX29981.1"/>
    <property type="molecule type" value="Genomic_DNA"/>
</dbReference>
<reference evidence="4" key="2">
    <citation type="submission" date="2014-08" db="EMBL/GenBank/DDBJ databases">
        <authorList>
            <person name="Moulin L."/>
        </authorList>
    </citation>
    <scope>NUCLEOTIDE SEQUENCE [LARGE SCALE GENOMIC DNA]</scope>
</reference>
<dbReference type="Proteomes" id="UP000045285">
    <property type="component" value="Unassembled WGS sequence"/>
</dbReference>
<dbReference type="STRING" id="69974.MPLDJ20_120701"/>
<dbReference type="EMBL" id="CCMZ01000056">
    <property type="protein sequence ID" value="CDX26459.1"/>
    <property type="molecule type" value="Genomic_DNA"/>
</dbReference>
<evidence type="ECO:0000313" key="1">
    <source>
        <dbReference type="EMBL" id="CDX26459.1"/>
    </source>
</evidence>
<organism evidence="3 5">
    <name type="scientific">Mesorhizobium plurifarium</name>
    <dbReference type="NCBI Taxonomy" id="69974"/>
    <lineage>
        <taxon>Bacteria</taxon>
        <taxon>Pseudomonadati</taxon>
        <taxon>Pseudomonadota</taxon>
        <taxon>Alphaproteobacteria</taxon>
        <taxon>Hyphomicrobiales</taxon>
        <taxon>Phyllobacteriaceae</taxon>
        <taxon>Mesorhizobium</taxon>
    </lineage>
</organism>
<gene>
    <name evidence="1" type="ORF">MPL3356_60401</name>
    <name evidence="3" type="ORF">MPL3365_30648</name>
    <name evidence="2" type="ORF">MPLDJ20_120701</name>
</gene>
<dbReference type="Proteomes" id="UP000046122">
    <property type="component" value="Unassembled WGS sequence"/>
</dbReference>
<evidence type="ECO:0000313" key="5">
    <source>
        <dbReference type="Proteomes" id="UP000046122"/>
    </source>
</evidence>
<proteinExistence type="predicted"/>
<dbReference type="AlphaFoldDB" id="A0A090GVB4"/>
<evidence type="ECO:0000313" key="3">
    <source>
        <dbReference type="EMBL" id="CDX59455.1"/>
    </source>
</evidence>
<dbReference type="EMBL" id="CCNE01000023">
    <property type="protein sequence ID" value="CDX59455.1"/>
    <property type="molecule type" value="Genomic_DNA"/>
</dbReference>
<accession>A0A090GVB4</accession>
<keyword evidence="4" id="KW-1185">Reference proteome</keyword>
<evidence type="ECO:0000313" key="2">
    <source>
        <dbReference type="EMBL" id="CDX29981.1"/>
    </source>
</evidence>
<evidence type="ECO:0000313" key="4">
    <source>
        <dbReference type="Proteomes" id="UP000045285"/>
    </source>
</evidence>
<dbReference type="Proteomes" id="UP000046373">
    <property type="component" value="Unassembled WGS sequence"/>
</dbReference>